<evidence type="ECO:0000313" key="2">
    <source>
        <dbReference type="EMBL" id="KAF0293612.1"/>
    </source>
</evidence>
<dbReference type="OrthoDB" id="2963168at2759"/>
<keyword evidence="2" id="KW-0346">Stress response</keyword>
<proteinExistence type="predicted"/>
<dbReference type="EMBL" id="VIIS01001733">
    <property type="protein sequence ID" value="KAF0293612.1"/>
    <property type="molecule type" value="Genomic_DNA"/>
</dbReference>
<comment type="caution">
    <text evidence="2">The sequence shown here is derived from an EMBL/GenBank/DDBJ whole genome shotgun (WGS) entry which is preliminary data.</text>
</comment>
<dbReference type="PANTHER" id="PTHR14187">
    <property type="entry name" value="ALPHA KINASE/ELONGATION FACTOR 2 KINASE"/>
    <property type="match status" value="1"/>
</dbReference>
<sequence length="212" mass="23537">MAAGFRSLDGGGPETSCSRDSQDMDEQVMDVSLAILRGAVLFGLDPSVIQVRRCTMTYGVGVLNKFMRGIHPQGKLLVRDGREWCADIFDKFVTADQSVGVGETLLRRYTPARADQTTIVLHLYCSHKEKVMVSVPLYHLYCSHKEKVMFVTDDGVEKCGTLKLILEGTAPSPAKRREIQVRMRFGDTEILASAVDLVSQRSVTAHINFLNL</sequence>
<protein>
    <submittedName>
        <fullName evidence="2">Heat shock protein 12A</fullName>
    </submittedName>
</protein>
<dbReference type="Proteomes" id="UP000440578">
    <property type="component" value="Unassembled WGS sequence"/>
</dbReference>
<name>A0A6A4VSB7_AMPAM</name>
<gene>
    <name evidence="2" type="primary">HSPA12A_0</name>
    <name evidence="2" type="ORF">FJT64_008622</name>
</gene>
<dbReference type="AlphaFoldDB" id="A0A6A4VSB7"/>
<organism evidence="2 3">
    <name type="scientific">Amphibalanus amphitrite</name>
    <name type="common">Striped barnacle</name>
    <name type="synonym">Balanus amphitrite</name>
    <dbReference type="NCBI Taxonomy" id="1232801"/>
    <lineage>
        <taxon>Eukaryota</taxon>
        <taxon>Metazoa</taxon>
        <taxon>Ecdysozoa</taxon>
        <taxon>Arthropoda</taxon>
        <taxon>Crustacea</taxon>
        <taxon>Multicrustacea</taxon>
        <taxon>Cirripedia</taxon>
        <taxon>Thoracica</taxon>
        <taxon>Thoracicalcarea</taxon>
        <taxon>Balanomorpha</taxon>
        <taxon>Balanoidea</taxon>
        <taxon>Balanidae</taxon>
        <taxon>Amphibalaninae</taxon>
        <taxon>Amphibalanus</taxon>
    </lineage>
</organism>
<accession>A0A6A4VSB7</accession>
<reference evidence="2 3" key="1">
    <citation type="submission" date="2019-07" db="EMBL/GenBank/DDBJ databases">
        <title>Draft genome assembly of a fouling barnacle, Amphibalanus amphitrite (Darwin, 1854): The first reference genome for Thecostraca.</title>
        <authorList>
            <person name="Kim W."/>
        </authorList>
    </citation>
    <scope>NUCLEOTIDE SEQUENCE [LARGE SCALE GENOMIC DNA]</scope>
    <source>
        <strain evidence="2">SNU_AA5</strain>
        <tissue evidence="2">Soma without cirri and trophi</tissue>
    </source>
</reference>
<evidence type="ECO:0000256" key="1">
    <source>
        <dbReference type="SAM" id="MobiDB-lite"/>
    </source>
</evidence>
<keyword evidence="3" id="KW-1185">Reference proteome</keyword>
<feature type="region of interest" description="Disordered" evidence="1">
    <location>
        <begin position="1"/>
        <end position="23"/>
    </location>
</feature>
<dbReference type="PANTHER" id="PTHR14187:SF46">
    <property type="entry name" value="HEAT SHOCK 70 KDA PROTEIN 12A"/>
    <property type="match status" value="1"/>
</dbReference>
<evidence type="ECO:0000313" key="3">
    <source>
        <dbReference type="Proteomes" id="UP000440578"/>
    </source>
</evidence>